<dbReference type="RefSeq" id="WP_172691136.1">
    <property type="nucleotide sequence ID" value="NZ_KY000057.1"/>
</dbReference>
<evidence type="ECO:0000256" key="1">
    <source>
        <dbReference type="SAM" id="MobiDB-lite"/>
    </source>
</evidence>
<proteinExistence type="predicted"/>
<sequence length="107" mass="11312">MSEAFGPLAVLTFGAVEKNRRKPGGSGWRRTGRAVVQTDTKPKDRSAKGLIPDAEAGEEIMQGPQTAPLDQNRTEERRERNNALAALVCAIAGRSPTAIQAISAGLG</sequence>
<feature type="region of interest" description="Disordered" evidence="1">
    <location>
        <begin position="19"/>
        <end position="78"/>
    </location>
</feature>
<name>A0A2Z2PW41_9HYPH</name>
<geneLocation type="plasmid" evidence="2">
    <name>pTi_CFBP5505</name>
</geneLocation>
<keyword evidence="2" id="KW-0614">Plasmid</keyword>
<accession>A0A2Z2PW41</accession>
<dbReference type="AlphaFoldDB" id="A0A2Z2PW41"/>
<evidence type="ECO:0000313" key="2">
    <source>
        <dbReference type="EMBL" id="ASK46431.1"/>
    </source>
</evidence>
<protein>
    <submittedName>
        <fullName evidence="2">Uncharacterized protein</fullName>
    </submittedName>
</protein>
<reference evidence="2" key="1">
    <citation type="submission" date="2016-10" db="EMBL/GenBank/DDBJ databases">
        <title>Agrobacterium Ti plasmids: Classification based on T-DNA and Vir regions organization.</title>
        <authorList>
            <person name="Nabi N."/>
            <person name="Vial L."/>
            <person name="Ben Hafsa A."/>
            <person name="Chapulliot D."/>
            <person name="Berard A."/>
            <person name="Chauveau A."/>
            <person name="Le Paslier M.-C."/>
            <person name="Harzallah Skhiri F."/>
            <person name="Brunel D."/>
            <person name="Nesme X."/>
            <person name="Chaouachi M."/>
        </authorList>
    </citation>
    <scope>NUCLEOTIDE SEQUENCE</scope>
    <source>
        <strain evidence="2">CFBP5505</strain>
        <plasmid evidence="2">pTi_CFBP5505</plasmid>
    </source>
</reference>
<dbReference type="EMBL" id="KY000057">
    <property type="protein sequence ID" value="ASK46431.1"/>
    <property type="molecule type" value="Genomic_DNA"/>
</dbReference>
<organism evidence="2">
    <name type="scientific">Agrobacterium fabrum</name>
    <dbReference type="NCBI Taxonomy" id="1176649"/>
    <lineage>
        <taxon>Bacteria</taxon>
        <taxon>Pseudomonadati</taxon>
        <taxon>Pseudomonadota</taxon>
        <taxon>Alphaproteobacteria</taxon>
        <taxon>Hyphomicrobiales</taxon>
        <taxon>Rhizobiaceae</taxon>
        <taxon>Rhizobium/Agrobacterium group</taxon>
        <taxon>Agrobacterium</taxon>
        <taxon>Agrobacterium tumefaciens complex</taxon>
    </lineage>
</organism>